<name>A0A2G5TYW7_9PELO</name>
<gene>
    <name evidence="1" type="primary">Cnig_chr_IV.g12792</name>
    <name evidence="1" type="ORF">B9Z55_012792</name>
</gene>
<dbReference type="EMBL" id="PDUG01000004">
    <property type="protein sequence ID" value="PIC32477.1"/>
    <property type="molecule type" value="Genomic_DNA"/>
</dbReference>
<evidence type="ECO:0000313" key="1">
    <source>
        <dbReference type="EMBL" id="PIC32477.1"/>
    </source>
</evidence>
<dbReference type="InterPro" id="IPR042317">
    <property type="entry name" value="She-1-like"/>
</dbReference>
<reference evidence="2" key="1">
    <citation type="submission" date="2017-10" db="EMBL/GenBank/DDBJ databases">
        <title>Rapid genome shrinkage in a self-fertile nematode reveals novel sperm competition proteins.</title>
        <authorList>
            <person name="Yin D."/>
            <person name="Schwarz E.M."/>
            <person name="Thomas C.G."/>
            <person name="Felde R.L."/>
            <person name="Korf I.F."/>
            <person name="Cutter A.D."/>
            <person name="Schartner C.M."/>
            <person name="Ralston E.J."/>
            <person name="Meyer B.J."/>
            <person name="Haag E.S."/>
        </authorList>
    </citation>
    <scope>NUCLEOTIDE SEQUENCE [LARGE SCALE GENOMIC DNA]</scope>
    <source>
        <strain evidence="2">JU1422</strain>
    </source>
</reference>
<dbReference type="AlphaFoldDB" id="A0A2G5TYW7"/>
<accession>A0A2G5TYW7</accession>
<keyword evidence="2" id="KW-1185">Reference proteome</keyword>
<dbReference type="PANTHER" id="PTHR31006:SF3">
    <property type="entry name" value="F-BOX DOMAIN-CONTAINING PROTEIN-RELATED"/>
    <property type="match status" value="1"/>
</dbReference>
<proteinExistence type="predicted"/>
<comment type="caution">
    <text evidence="1">The sequence shown here is derived from an EMBL/GenBank/DDBJ whole genome shotgun (WGS) entry which is preliminary data.</text>
</comment>
<protein>
    <recommendedName>
        <fullName evidence="3">F-box domain-containing protein</fullName>
    </recommendedName>
</protein>
<evidence type="ECO:0000313" key="2">
    <source>
        <dbReference type="Proteomes" id="UP000230233"/>
    </source>
</evidence>
<evidence type="ECO:0008006" key="3">
    <source>
        <dbReference type="Google" id="ProtNLM"/>
    </source>
</evidence>
<dbReference type="PANTHER" id="PTHR31006">
    <property type="entry name" value="F-BOX DOMAIN-CONTAINING PROTEIN-RELATED-RELATED"/>
    <property type="match status" value="1"/>
</dbReference>
<organism evidence="1 2">
    <name type="scientific">Caenorhabditis nigoni</name>
    <dbReference type="NCBI Taxonomy" id="1611254"/>
    <lineage>
        <taxon>Eukaryota</taxon>
        <taxon>Metazoa</taxon>
        <taxon>Ecdysozoa</taxon>
        <taxon>Nematoda</taxon>
        <taxon>Chromadorea</taxon>
        <taxon>Rhabditida</taxon>
        <taxon>Rhabditina</taxon>
        <taxon>Rhabditomorpha</taxon>
        <taxon>Rhabditoidea</taxon>
        <taxon>Rhabditidae</taxon>
        <taxon>Peloderinae</taxon>
        <taxon>Caenorhabditis</taxon>
    </lineage>
</organism>
<sequence length="315" mass="37000">MSSDIDKLAEKTANLSIEPIYDTNWCDMPAEIKVECIGKIELSERLSLRSTAKAERSLVDSQKINIRRCAIHGRPEFRRVVLTSENKKTVIGAFRSANKEFEFLKYIWKIGEFENLYIWFDGEDSKEEFENFPGTISAKNINFHFCDEEFIVAILGKVKSGVESITMNADRGISYSVDEILKIYHVQNVKYWQIDNYKRTSVLYKVAQVWIDMNSKIGTTFQLSTEVYGLFHEFLSHFADRIVSISQIRVRIRTNNPDRHILLEIGFDGFVEFQHSFKFFRLMVISSKMEESEYESDNCRNWIRRMKPEFYVDDM</sequence>
<dbReference type="Proteomes" id="UP000230233">
    <property type="component" value="Chromosome IV"/>
</dbReference>
<dbReference type="OrthoDB" id="10297523at2759"/>